<comment type="caution">
    <text evidence="1">The sequence shown here is derived from an EMBL/GenBank/DDBJ whole genome shotgun (WGS) entry which is preliminary data.</text>
</comment>
<dbReference type="InterPro" id="IPR053842">
    <property type="entry name" value="NikA-like"/>
</dbReference>
<dbReference type="Proteomes" id="UP000241434">
    <property type="component" value="Unassembled WGS sequence"/>
</dbReference>
<name>A0A2P7Q2S5_9FIRM</name>
<evidence type="ECO:0000313" key="2">
    <source>
        <dbReference type="Proteomes" id="UP000241434"/>
    </source>
</evidence>
<dbReference type="EMBL" id="JYGE01000001">
    <property type="protein sequence ID" value="PSJ32265.1"/>
    <property type="molecule type" value="Genomic_DNA"/>
</dbReference>
<organism evidence="1 2">
    <name type="scientific">Peptostreptococcus russellii</name>
    <dbReference type="NCBI Taxonomy" id="215200"/>
    <lineage>
        <taxon>Bacteria</taxon>
        <taxon>Bacillati</taxon>
        <taxon>Bacillota</taxon>
        <taxon>Clostridia</taxon>
        <taxon>Peptostreptococcales</taxon>
        <taxon>Peptostreptococcaceae</taxon>
        <taxon>Peptostreptococcus</taxon>
    </lineage>
</organism>
<keyword evidence="2" id="KW-1185">Reference proteome</keyword>
<proteinExistence type="predicted"/>
<protein>
    <recommendedName>
        <fullName evidence="3">Mobilization protein</fullName>
    </recommendedName>
</protein>
<dbReference type="AlphaFoldDB" id="A0A2P7Q2S5"/>
<accession>A0A2P7Q2S5</accession>
<evidence type="ECO:0000313" key="1">
    <source>
        <dbReference type="EMBL" id="PSJ32265.1"/>
    </source>
</evidence>
<evidence type="ECO:0008006" key="3">
    <source>
        <dbReference type="Google" id="ProtNLM"/>
    </source>
</evidence>
<sequence length="108" mass="12765">MKMSKEIKKQVKRKRNKIISFRATEKEADLLDKKVEISGLSKQDYIISSLTASTVSIKADYRLEDKFTLEIFRLAKVVKKYGRLEEGDQEILRFLIEIYYEIKKEKSL</sequence>
<reference evidence="1" key="1">
    <citation type="thesis" date="2015" institute="Rutgers" country="The State University of New Jersey, 14 College Farm Rd., New Brunswick, NJ, USA">
        <title>Ammonia toxicity in bacteria and its implications for treatment of and resource recovery from highly nitrogenous organic wastes.</title>
        <authorList>
            <person name="Luther A.K."/>
        </authorList>
    </citation>
    <scope>NUCLEOTIDE SEQUENCE</scope>
    <source>
        <strain evidence="1">RT-10B</strain>
    </source>
</reference>
<gene>
    <name evidence="1" type="ORF">UF10_00415</name>
</gene>
<dbReference type="Pfam" id="PF21983">
    <property type="entry name" value="NikA-like"/>
    <property type="match status" value="1"/>
</dbReference>